<dbReference type="EMBL" id="PVNL01000147">
    <property type="protein sequence ID" value="PRP93552.1"/>
    <property type="molecule type" value="Genomic_DNA"/>
</dbReference>
<comment type="caution">
    <text evidence="2">The sequence shown here is derived from an EMBL/GenBank/DDBJ whole genome shotgun (WGS) entry which is preliminary data.</text>
</comment>
<accession>A0A2S9XL38</accession>
<protein>
    <submittedName>
        <fullName evidence="2">Uncharacterized protein</fullName>
    </submittedName>
</protein>
<dbReference type="AlphaFoldDB" id="A0A2S9XL38"/>
<evidence type="ECO:0000313" key="3">
    <source>
        <dbReference type="Proteomes" id="UP000238823"/>
    </source>
</evidence>
<evidence type="ECO:0000256" key="1">
    <source>
        <dbReference type="SAM" id="MobiDB-lite"/>
    </source>
</evidence>
<dbReference type="Proteomes" id="UP000238823">
    <property type="component" value="Unassembled WGS sequence"/>
</dbReference>
<gene>
    <name evidence="2" type="ORF">ENSA7_79800</name>
</gene>
<sequence>MKRPTSQRRSLGVMILAVLGVCVALKVGPSAGERVGDAQGADSFTRTRASGVTVNLGRVPARPVDPASGGYEGKDSGSWDDLAPHERAAQTDAKAVAMLAEIDATAADGARRARREDAMMILSAARSDYFDSDEGCSRYLELELAIEGGQ</sequence>
<feature type="region of interest" description="Disordered" evidence="1">
    <location>
        <begin position="58"/>
        <end position="82"/>
    </location>
</feature>
<evidence type="ECO:0000313" key="2">
    <source>
        <dbReference type="EMBL" id="PRP93552.1"/>
    </source>
</evidence>
<reference evidence="2 3" key="1">
    <citation type="submission" date="2018-03" db="EMBL/GenBank/DDBJ databases">
        <title>Draft Genome Sequences of the Obligatory Marine Myxobacteria Enhygromyxa salina SWB007.</title>
        <authorList>
            <person name="Poehlein A."/>
            <person name="Moghaddam J.A."/>
            <person name="Harms H."/>
            <person name="Alanjari M."/>
            <person name="Koenig G.M."/>
            <person name="Daniel R."/>
            <person name="Schaeberle T.F."/>
        </authorList>
    </citation>
    <scope>NUCLEOTIDE SEQUENCE [LARGE SCALE GENOMIC DNA]</scope>
    <source>
        <strain evidence="2 3">SWB007</strain>
    </source>
</reference>
<proteinExistence type="predicted"/>
<organism evidence="2 3">
    <name type="scientific">Enhygromyxa salina</name>
    <dbReference type="NCBI Taxonomy" id="215803"/>
    <lineage>
        <taxon>Bacteria</taxon>
        <taxon>Pseudomonadati</taxon>
        <taxon>Myxococcota</taxon>
        <taxon>Polyangia</taxon>
        <taxon>Nannocystales</taxon>
        <taxon>Nannocystaceae</taxon>
        <taxon>Enhygromyxa</taxon>
    </lineage>
</organism>
<name>A0A2S9XL38_9BACT</name>
<feature type="compositionally biased region" description="Basic and acidic residues" evidence="1">
    <location>
        <begin position="72"/>
        <end position="82"/>
    </location>
</feature>